<feature type="chain" id="PRO_5046430919" evidence="1">
    <location>
        <begin position="24"/>
        <end position="998"/>
    </location>
</feature>
<dbReference type="RefSeq" id="WP_301165535.1">
    <property type="nucleotide sequence ID" value="NZ_JAUHTR010000003.1"/>
</dbReference>
<dbReference type="InterPro" id="IPR050490">
    <property type="entry name" value="Bact_solute-bd_prot1"/>
</dbReference>
<keyword evidence="3" id="KW-1185">Reference proteome</keyword>
<dbReference type="PANTHER" id="PTHR43649">
    <property type="entry name" value="ARABINOSE-BINDING PROTEIN-RELATED"/>
    <property type="match status" value="1"/>
</dbReference>
<dbReference type="Proteomes" id="UP001172721">
    <property type="component" value="Unassembled WGS sequence"/>
</dbReference>
<organism evidence="2 3">
    <name type="scientific">Fictibacillus fluitans</name>
    <dbReference type="NCBI Taxonomy" id="3058422"/>
    <lineage>
        <taxon>Bacteria</taxon>
        <taxon>Bacillati</taxon>
        <taxon>Bacillota</taxon>
        <taxon>Bacilli</taxon>
        <taxon>Bacillales</taxon>
        <taxon>Fictibacillaceae</taxon>
        <taxon>Fictibacillus</taxon>
    </lineage>
</organism>
<proteinExistence type="predicted"/>
<sequence>MKCKWVLRLAALLLIFQTVWSPAQTFAEKNDTKSLLNDLFDKKKTNVIDKKKDKKASSGKQADESLISKMVESSYSDVLAEWKKAGLKSTSAKTMDISLSELSGAKGHTEMKQGNKAVRFDEGLKELSIPVEVAESGLYQLAFDYMPLEENVNTVERGIKVNGKYPFFEARRIVFDRKWESPTGKFPHDESGNEYPQELKEVKKWQQTYAMDASYFEDKPLQFYLKKGKNTVTLEYVREPMLLAQMHISSPEKPATYKDYETANESDKKPSKTITLEAERFTYKNVPYIQPVALPDTNVEPYSVKKELLNTLGTPGDKSFELGGQKVTWKVNVKEAGTYHLSFKYLQDQKVNMPVFRTVLIDGKIPFQELEAYPFSYNQAWSNETLGSKGKPYNIQLDQGEHTLSLVVNGQPIQRTVTTVRKVMDEIKKLSLRIKMATGNSVDRNREWEIATQIPDLKKILTDNADRLSKEYAYLQKITGNKPDAARNLMMAANQLKKLAQNPNEVPDKLSMLDQGSGSASQQLGDLLAELPNQRMQLDRLYLSNGELPSPEAGWTKKLGSQVSKFFLSFNRTSPPEKKKEKKLTVWVNRPQQYVSMMQQMADQDFTKKTGIKVSFSIMPDEQKLILANAANKSPDVALGVSNQLPYNMALRGAILDLKKFPDFQTVNKRFSPGAMLPFYYDDGVYAVPETQNFWVMFYRKDILDALHMKIPQTWDEVLNMLPELQRYGMNFYTPLSQAGGFKPFHLTTPYLYQFGGSLYTKDGMKANIGTDEALKGFELMTKAFTIYSMSMQVPNFYNHFREGNLPIGISDYETYVQLTSAAPELAGWWKIAPQPGVRDKNGKIQRWAPGTGQSGLIFKKTKHKDEAWEFLKWWTSSNVQQEYGTKMEVNYGPSYKWNTSNLEAFKGLPWPDEDKKVINEQWKWLKDVTHVPGDYLLEREISNAWNSIVFDGENPRKALEDAIVLSNREMKKKQEEFGYVKNGKVVKKIKMPEFQEK</sequence>
<keyword evidence="1" id="KW-0732">Signal</keyword>
<dbReference type="Gene3D" id="2.60.120.260">
    <property type="entry name" value="Galactose-binding domain-like"/>
    <property type="match status" value="2"/>
</dbReference>
<dbReference type="Gene3D" id="3.40.190.10">
    <property type="entry name" value="Periplasmic binding protein-like II"/>
    <property type="match status" value="1"/>
</dbReference>
<name>A0ABT8HUP0_9BACL</name>
<dbReference type="Pfam" id="PF01547">
    <property type="entry name" value="SBP_bac_1"/>
    <property type="match status" value="1"/>
</dbReference>
<gene>
    <name evidence="2" type="ORF">QYB97_08390</name>
</gene>
<feature type="signal peptide" evidence="1">
    <location>
        <begin position="1"/>
        <end position="23"/>
    </location>
</feature>
<reference evidence="2" key="1">
    <citation type="submission" date="2023-07" db="EMBL/GenBank/DDBJ databases">
        <title>Fictibacillus sp. isolated from freshwater pond.</title>
        <authorList>
            <person name="Kirdat K."/>
            <person name="Bhat A."/>
            <person name="Mourya A."/>
            <person name="Yadav A."/>
        </authorList>
    </citation>
    <scope>NUCLEOTIDE SEQUENCE</scope>
    <source>
        <strain evidence="2">NE201</strain>
    </source>
</reference>
<evidence type="ECO:0000313" key="3">
    <source>
        <dbReference type="Proteomes" id="UP001172721"/>
    </source>
</evidence>
<protein>
    <submittedName>
        <fullName evidence="2">Extracellular solute-binding protein</fullName>
    </submittedName>
</protein>
<evidence type="ECO:0000313" key="2">
    <source>
        <dbReference type="EMBL" id="MDN4524489.1"/>
    </source>
</evidence>
<dbReference type="SUPFAM" id="SSF53850">
    <property type="entry name" value="Periplasmic binding protein-like II"/>
    <property type="match status" value="1"/>
</dbReference>
<dbReference type="EMBL" id="JAUHTR010000003">
    <property type="protein sequence ID" value="MDN4524489.1"/>
    <property type="molecule type" value="Genomic_DNA"/>
</dbReference>
<dbReference type="PANTHER" id="PTHR43649:SF27">
    <property type="entry name" value="EXTRACELLULAR SOLUTE-BINDING PROTEIN FAMILY 1"/>
    <property type="match status" value="1"/>
</dbReference>
<comment type="caution">
    <text evidence="2">The sequence shown here is derived from an EMBL/GenBank/DDBJ whole genome shotgun (WGS) entry which is preliminary data.</text>
</comment>
<evidence type="ECO:0000256" key="1">
    <source>
        <dbReference type="SAM" id="SignalP"/>
    </source>
</evidence>
<accession>A0ABT8HUP0</accession>
<dbReference type="InterPro" id="IPR006059">
    <property type="entry name" value="SBP"/>
</dbReference>